<evidence type="ECO:0000313" key="3">
    <source>
        <dbReference type="Proteomes" id="UP000054928"/>
    </source>
</evidence>
<dbReference type="Pfam" id="PF05721">
    <property type="entry name" value="PhyH"/>
    <property type="match status" value="1"/>
</dbReference>
<protein>
    <submittedName>
        <fullName evidence="2">Phytanoyl-CoA dioxygenase</fullName>
    </submittedName>
</protein>
<dbReference type="PANTHER" id="PTHR20883">
    <property type="entry name" value="PHYTANOYL-COA DIOXYGENASE DOMAIN CONTAINING 1"/>
    <property type="match status" value="1"/>
</dbReference>
<organism evidence="2 3">
    <name type="scientific">Plasmopara halstedii</name>
    <name type="common">Downy mildew of sunflower</name>
    <dbReference type="NCBI Taxonomy" id="4781"/>
    <lineage>
        <taxon>Eukaryota</taxon>
        <taxon>Sar</taxon>
        <taxon>Stramenopiles</taxon>
        <taxon>Oomycota</taxon>
        <taxon>Peronosporomycetes</taxon>
        <taxon>Peronosporales</taxon>
        <taxon>Peronosporaceae</taxon>
        <taxon>Plasmopara</taxon>
    </lineage>
</organism>
<dbReference type="GeneID" id="36405523"/>
<accession>A0A0P1AH32</accession>
<name>A0A0P1AH32_PLAHL</name>
<dbReference type="AlphaFoldDB" id="A0A0P1AH32"/>
<dbReference type="PROSITE" id="PS51257">
    <property type="entry name" value="PROKAR_LIPOPROTEIN"/>
    <property type="match status" value="1"/>
</dbReference>
<dbReference type="InterPro" id="IPR008775">
    <property type="entry name" value="Phytyl_CoA_dOase-like"/>
</dbReference>
<sequence length="294" mass="32962">MSTECSRRLPPSPPSTSTSCQYNDFAVHGWACIPNFLSPSELRVLQSDCSVLYARESDESITAKGCVLDVMSNYPMHDLDPSRIELDCYLRARADQLNSNDAELKTFASLLFEKLPTVAGQMLATTFEKDEPESAMFFFNEHFVVKPPRSHVEFRWHRDDDEQLAMCVHRKDISPYISAWCALDDVTEANGALQFVSLNALGERMNENVETLECHASEPVIVKAGDVIFFLSNVWHSSSSNESNGARRAFYAQYSQEKITARPRDSAPLCHAIPCSGSSSTISGNLRMKKIRKC</sequence>
<dbReference type="SUPFAM" id="SSF51197">
    <property type="entry name" value="Clavaminate synthase-like"/>
    <property type="match status" value="1"/>
</dbReference>
<dbReference type="OMA" id="AMCVHRD"/>
<dbReference type="GO" id="GO:0051213">
    <property type="term" value="F:dioxygenase activity"/>
    <property type="evidence" value="ECO:0007669"/>
    <property type="project" value="UniProtKB-KW"/>
</dbReference>
<comment type="cofactor">
    <cofactor evidence="1">
        <name>Fe cation</name>
        <dbReference type="ChEBI" id="CHEBI:24875"/>
    </cofactor>
</comment>
<dbReference type="EMBL" id="CCYD01000468">
    <property type="protein sequence ID" value="CEG40256.1"/>
    <property type="molecule type" value="Genomic_DNA"/>
</dbReference>
<proteinExistence type="predicted"/>
<evidence type="ECO:0000256" key="1">
    <source>
        <dbReference type="ARBA" id="ARBA00001962"/>
    </source>
</evidence>
<dbReference type="Gene3D" id="2.60.120.620">
    <property type="entry name" value="q2cbj1_9rhob like domain"/>
    <property type="match status" value="1"/>
</dbReference>
<keyword evidence="2" id="KW-0560">Oxidoreductase</keyword>
<keyword evidence="2" id="KW-0223">Dioxygenase</keyword>
<dbReference type="Proteomes" id="UP000054928">
    <property type="component" value="Unassembled WGS sequence"/>
</dbReference>
<keyword evidence="3" id="KW-1185">Reference proteome</keyword>
<dbReference type="OrthoDB" id="445007at2759"/>
<dbReference type="PANTHER" id="PTHR20883:SF46">
    <property type="entry name" value="PHYTANOYL-COA HYDROXYLASE"/>
    <property type="match status" value="1"/>
</dbReference>
<dbReference type="RefSeq" id="XP_024576625.1">
    <property type="nucleotide sequence ID" value="XM_024725894.1"/>
</dbReference>
<reference evidence="3" key="1">
    <citation type="submission" date="2014-09" db="EMBL/GenBank/DDBJ databases">
        <authorList>
            <person name="Sharma Rahul"/>
            <person name="Thines Marco"/>
        </authorList>
    </citation>
    <scope>NUCLEOTIDE SEQUENCE [LARGE SCALE GENOMIC DNA]</scope>
</reference>
<evidence type="ECO:0000313" key="2">
    <source>
        <dbReference type="EMBL" id="CEG40256.1"/>
    </source>
</evidence>